<evidence type="ECO:0000313" key="3">
    <source>
        <dbReference type="Proteomes" id="UP001054902"/>
    </source>
</evidence>
<reference evidence="2 3" key="1">
    <citation type="journal article" date="2021" name="Sci. Rep.">
        <title>The genome of the diatom Chaetoceros tenuissimus carries an ancient integrated fragment of an extant virus.</title>
        <authorList>
            <person name="Hongo Y."/>
            <person name="Kimura K."/>
            <person name="Takaki Y."/>
            <person name="Yoshida Y."/>
            <person name="Baba S."/>
            <person name="Kobayashi G."/>
            <person name="Nagasaki K."/>
            <person name="Hano T."/>
            <person name="Tomaru Y."/>
        </authorList>
    </citation>
    <scope>NUCLEOTIDE SEQUENCE [LARGE SCALE GENOMIC DNA]</scope>
    <source>
        <strain evidence="2 3">NIES-3715</strain>
    </source>
</reference>
<dbReference type="AlphaFoldDB" id="A0AAD3H000"/>
<feature type="region of interest" description="Disordered" evidence="1">
    <location>
        <begin position="80"/>
        <end position="111"/>
    </location>
</feature>
<organism evidence="2 3">
    <name type="scientific">Chaetoceros tenuissimus</name>
    <dbReference type="NCBI Taxonomy" id="426638"/>
    <lineage>
        <taxon>Eukaryota</taxon>
        <taxon>Sar</taxon>
        <taxon>Stramenopiles</taxon>
        <taxon>Ochrophyta</taxon>
        <taxon>Bacillariophyta</taxon>
        <taxon>Coscinodiscophyceae</taxon>
        <taxon>Chaetocerotophycidae</taxon>
        <taxon>Chaetocerotales</taxon>
        <taxon>Chaetocerotaceae</taxon>
        <taxon>Chaetoceros</taxon>
    </lineage>
</organism>
<comment type="caution">
    <text evidence="2">The sequence shown here is derived from an EMBL/GenBank/DDBJ whole genome shotgun (WGS) entry which is preliminary data.</text>
</comment>
<feature type="region of interest" description="Disordered" evidence="1">
    <location>
        <begin position="260"/>
        <end position="279"/>
    </location>
</feature>
<dbReference type="Proteomes" id="UP001054902">
    <property type="component" value="Unassembled WGS sequence"/>
</dbReference>
<evidence type="ECO:0000256" key="1">
    <source>
        <dbReference type="SAM" id="MobiDB-lite"/>
    </source>
</evidence>
<dbReference type="EMBL" id="BLLK01000020">
    <property type="protein sequence ID" value="GFH45572.1"/>
    <property type="molecule type" value="Genomic_DNA"/>
</dbReference>
<name>A0AAD3H000_9STRA</name>
<sequence>MSRKEEEKSSSEEKNIVNQDEVYTPFLAKMKCRGNLQIESPNHFPKCHGISRKIEVLQYYPPMKASQALSTFKNQTSFYHSDDDENEGFGGSPRTQSKIKSHPTLAANKDSIDNYPHVVDKKWKEMKETLEEQTAVNLSKLDTTNSEMKMYGTSSAYMLMLRPQSEHDKKFVSPTEFEKAFLGQKDVTQMNLNGTDDAKAQTELTSKSSILYAVNPVNELGVAKRLVKSTEHGVACTSTTIKIGVLEIHLASLEEIREVDDTETQASKDTTSLRDKKYGTTAEGENVKIERRKPIITLPTFQETIKFVEKVDKASDKILHHMVQNATFVKNELNNDFVNRTAKASEKVVDSFEKNLVRMKKTLIETYKFFSDIGRD</sequence>
<protein>
    <submittedName>
        <fullName evidence="2">Uncharacterized protein</fullName>
    </submittedName>
</protein>
<evidence type="ECO:0000313" key="2">
    <source>
        <dbReference type="EMBL" id="GFH45572.1"/>
    </source>
</evidence>
<gene>
    <name evidence="2" type="ORF">CTEN210_02046</name>
</gene>
<accession>A0AAD3H000</accession>
<proteinExistence type="predicted"/>
<keyword evidence="3" id="KW-1185">Reference proteome</keyword>